<name>A0ABT5R812_9GAMM</name>
<sequence>MFGFFERYQRQSLDASKGDFVSISGPYKGQTFDDFGSEINEGMIRQLSLKPTRTERKFFESLNKHLEQSDNVVLNLTLLKSKHSDLYERTMNFVKTHQNKIIDVTE</sequence>
<gene>
    <name evidence="1" type="ORF">LRP50_25155</name>
</gene>
<evidence type="ECO:0000313" key="1">
    <source>
        <dbReference type="EMBL" id="MDD1796408.1"/>
    </source>
</evidence>
<dbReference type="EMBL" id="JAJUBC010000067">
    <property type="protein sequence ID" value="MDD1796408.1"/>
    <property type="molecule type" value="Genomic_DNA"/>
</dbReference>
<dbReference type="Proteomes" id="UP001149400">
    <property type="component" value="Unassembled WGS sequence"/>
</dbReference>
<proteinExistence type="predicted"/>
<keyword evidence="2" id="KW-1185">Reference proteome</keyword>
<organism evidence="1 2">
    <name type="scientific">Enterovibrio gelatinilyticus</name>
    <dbReference type="NCBI Taxonomy" id="2899819"/>
    <lineage>
        <taxon>Bacteria</taxon>
        <taxon>Pseudomonadati</taxon>
        <taxon>Pseudomonadota</taxon>
        <taxon>Gammaproteobacteria</taxon>
        <taxon>Vibrionales</taxon>
        <taxon>Vibrionaceae</taxon>
        <taxon>Enterovibrio</taxon>
    </lineage>
</organism>
<reference evidence="1" key="1">
    <citation type="submission" date="2021-12" db="EMBL/GenBank/DDBJ databases">
        <title>Enterovibrio ZSDZ35 sp. nov. and Enterovibrio ZSDZ42 sp. nov., isolated from coastal seawater in Qingdao.</title>
        <authorList>
            <person name="Zhang P."/>
        </authorList>
    </citation>
    <scope>NUCLEOTIDE SEQUENCE</scope>
    <source>
        <strain evidence="1">ZSDZ42</strain>
    </source>
</reference>
<protein>
    <submittedName>
        <fullName evidence="1">Uncharacterized protein</fullName>
    </submittedName>
</protein>
<evidence type="ECO:0000313" key="2">
    <source>
        <dbReference type="Proteomes" id="UP001149400"/>
    </source>
</evidence>
<comment type="caution">
    <text evidence="1">The sequence shown here is derived from an EMBL/GenBank/DDBJ whole genome shotgun (WGS) entry which is preliminary data.</text>
</comment>
<accession>A0ABT5R812</accession>